<sequence length="204" mass="22468">MKKTILLFVVATVIGGTLKAQDELHFGLKIGTNLSNVYDTKGEEFDADSKFGFVAGAFFSIPIGSFLGVQPEVLFSQKGFQATGKILGSDYKFTRTLNYIDVPLLVALKPIPMVTILAGPQYSYLIKEKVEFSGSTSSSNENDIENDNIRKNTLCFLGGLDLNFETIVIGARAGWDLYNNNGDGTSTTPRYKNVWYQATIGFRF</sequence>
<evidence type="ECO:0000259" key="1">
    <source>
        <dbReference type="Pfam" id="PF13568"/>
    </source>
</evidence>
<keyword evidence="3" id="KW-1185">Reference proteome</keyword>
<gene>
    <name evidence="2" type="ORF">SAMN05216323_100475</name>
</gene>
<dbReference type="Pfam" id="PF13568">
    <property type="entry name" value="OMP_b-brl_2"/>
    <property type="match status" value="1"/>
</dbReference>
<dbReference type="STRING" id="1640674.SAMN05216323_100475"/>
<dbReference type="EMBL" id="FMYP01000004">
    <property type="protein sequence ID" value="SDB86034.1"/>
    <property type="molecule type" value="Genomic_DNA"/>
</dbReference>
<accession>A0A1G6GVQ3</accession>
<protein>
    <submittedName>
        <fullName evidence="2">Outer membrane protein beta-barrel domain-containing protein</fullName>
    </submittedName>
</protein>
<dbReference type="OrthoDB" id="1011633at2"/>
<dbReference type="Proteomes" id="UP000199452">
    <property type="component" value="Unassembled WGS sequence"/>
</dbReference>
<dbReference type="AlphaFoldDB" id="A0A1G6GVQ3"/>
<name>A0A1G6GVQ3_9BACT</name>
<organism evidence="2 3">
    <name type="scientific">Williamwhitmania taraxaci</name>
    <dbReference type="NCBI Taxonomy" id="1640674"/>
    <lineage>
        <taxon>Bacteria</taxon>
        <taxon>Pseudomonadati</taxon>
        <taxon>Bacteroidota</taxon>
        <taxon>Bacteroidia</taxon>
        <taxon>Bacteroidales</taxon>
        <taxon>Williamwhitmaniaceae</taxon>
        <taxon>Williamwhitmania</taxon>
    </lineage>
</organism>
<dbReference type="RefSeq" id="WP_092435075.1">
    <property type="nucleotide sequence ID" value="NZ_FMYP01000004.1"/>
</dbReference>
<evidence type="ECO:0000313" key="3">
    <source>
        <dbReference type="Proteomes" id="UP000199452"/>
    </source>
</evidence>
<feature type="domain" description="Outer membrane protein beta-barrel" evidence="1">
    <location>
        <begin position="20"/>
        <end position="165"/>
    </location>
</feature>
<evidence type="ECO:0000313" key="2">
    <source>
        <dbReference type="EMBL" id="SDB86034.1"/>
    </source>
</evidence>
<proteinExistence type="predicted"/>
<dbReference type="InterPro" id="IPR025665">
    <property type="entry name" value="Beta-barrel_OMP_2"/>
</dbReference>
<reference evidence="2 3" key="1">
    <citation type="submission" date="2016-09" db="EMBL/GenBank/DDBJ databases">
        <authorList>
            <person name="Capua I."/>
            <person name="De Benedictis P."/>
            <person name="Joannis T."/>
            <person name="Lombin L.H."/>
            <person name="Cattoli G."/>
        </authorList>
    </citation>
    <scope>NUCLEOTIDE SEQUENCE [LARGE SCALE GENOMIC DNA]</scope>
    <source>
        <strain evidence="2 3">A7P-90m</strain>
    </source>
</reference>